<comment type="caution">
    <text evidence="4">The sequence shown here is derived from an EMBL/GenBank/DDBJ whole genome shotgun (WGS) entry which is preliminary data.</text>
</comment>
<dbReference type="OrthoDB" id="5949339at2759"/>
<keyword evidence="5" id="KW-1185">Reference proteome</keyword>
<keyword evidence="2" id="KW-0732">Signal</keyword>
<evidence type="ECO:0000256" key="1">
    <source>
        <dbReference type="ARBA" id="ARBA00023157"/>
    </source>
</evidence>
<reference evidence="4 5" key="2">
    <citation type="journal article" date="2019" name="G3 (Bethesda)">
        <title>Hybrid Assembly of the Genome of the Entomopathogenic Nematode Steinernema carpocapsae Identifies the X-Chromosome.</title>
        <authorList>
            <person name="Serra L."/>
            <person name="Macchietto M."/>
            <person name="Macias-Munoz A."/>
            <person name="McGill C.J."/>
            <person name="Rodriguez I.M."/>
            <person name="Rodriguez B."/>
            <person name="Murad R."/>
            <person name="Mortazavi A."/>
        </authorList>
    </citation>
    <scope>NUCLEOTIDE SEQUENCE [LARGE SCALE GENOMIC DNA]</scope>
    <source>
        <strain evidence="4 5">ALL</strain>
    </source>
</reference>
<name>A0A4U5PK67_STECR</name>
<dbReference type="InterPro" id="IPR037277">
    <property type="entry name" value="Granulin_sf"/>
</dbReference>
<feature type="signal peptide" evidence="2">
    <location>
        <begin position="1"/>
        <end position="19"/>
    </location>
</feature>
<feature type="chain" id="PRO_5020571331" description="Granulins domain-containing protein" evidence="2">
    <location>
        <begin position="20"/>
        <end position="98"/>
    </location>
</feature>
<dbReference type="InterPro" id="IPR000118">
    <property type="entry name" value="Granulin"/>
</dbReference>
<sequence>MKTIVALVLTFAFAATVHSQIFPTARPCPGRICIGCTNFPTCCPHVNGVCCRSGLNCCPAGFTCTADEKICFRLGVSGQTIQVSSHHSSAAFEVKEPL</sequence>
<evidence type="ECO:0000313" key="4">
    <source>
        <dbReference type="EMBL" id="TKR96584.1"/>
    </source>
</evidence>
<dbReference type="EMBL" id="AZBU02000002">
    <property type="protein sequence ID" value="TKR96584.1"/>
    <property type="molecule type" value="Genomic_DNA"/>
</dbReference>
<keyword evidence="1" id="KW-1015">Disulfide bond</keyword>
<organism evidence="4 5">
    <name type="scientific">Steinernema carpocapsae</name>
    <name type="common">Entomopathogenic nematode</name>
    <dbReference type="NCBI Taxonomy" id="34508"/>
    <lineage>
        <taxon>Eukaryota</taxon>
        <taxon>Metazoa</taxon>
        <taxon>Ecdysozoa</taxon>
        <taxon>Nematoda</taxon>
        <taxon>Chromadorea</taxon>
        <taxon>Rhabditida</taxon>
        <taxon>Tylenchina</taxon>
        <taxon>Panagrolaimomorpha</taxon>
        <taxon>Strongyloidoidea</taxon>
        <taxon>Steinernematidae</taxon>
        <taxon>Steinernema</taxon>
    </lineage>
</organism>
<dbReference type="Pfam" id="PF00396">
    <property type="entry name" value="Granulin"/>
    <property type="match status" value="1"/>
</dbReference>
<evidence type="ECO:0000259" key="3">
    <source>
        <dbReference type="Pfam" id="PF00396"/>
    </source>
</evidence>
<dbReference type="Proteomes" id="UP000298663">
    <property type="component" value="Unassembled WGS sequence"/>
</dbReference>
<proteinExistence type="predicted"/>
<gene>
    <name evidence="4" type="ORF">L596_010585</name>
</gene>
<feature type="domain" description="Granulins" evidence="3">
    <location>
        <begin position="40"/>
        <end position="71"/>
    </location>
</feature>
<evidence type="ECO:0000313" key="5">
    <source>
        <dbReference type="Proteomes" id="UP000298663"/>
    </source>
</evidence>
<dbReference type="Gene3D" id="2.10.25.160">
    <property type="entry name" value="Granulin"/>
    <property type="match status" value="1"/>
</dbReference>
<evidence type="ECO:0000256" key="2">
    <source>
        <dbReference type="SAM" id="SignalP"/>
    </source>
</evidence>
<dbReference type="AlphaFoldDB" id="A0A4U5PK67"/>
<protein>
    <recommendedName>
        <fullName evidence="3">Granulins domain-containing protein</fullName>
    </recommendedName>
</protein>
<accession>A0A4U5PK67</accession>
<reference evidence="4 5" key="1">
    <citation type="journal article" date="2015" name="Genome Biol.">
        <title>Comparative genomics of Steinernema reveals deeply conserved gene regulatory networks.</title>
        <authorList>
            <person name="Dillman A.R."/>
            <person name="Macchietto M."/>
            <person name="Porter C.F."/>
            <person name="Rogers A."/>
            <person name="Williams B."/>
            <person name="Antoshechkin I."/>
            <person name="Lee M.M."/>
            <person name="Goodwin Z."/>
            <person name="Lu X."/>
            <person name="Lewis E.E."/>
            <person name="Goodrich-Blair H."/>
            <person name="Stock S.P."/>
            <person name="Adams B.J."/>
            <person name="Sternberg P.W."/>
            <person name="Mortazavi A."/>
        </authorList>
    </citation>
    <scope>NUCLEOTIDE SEQUENCE [LARGE SCALE GENOMIC DNA]</scope>
    <source>
        <strain evidence="4 5">ALL</strain>
    </source>
</reference>